<proteinExistence type="inferred from homology"/>
<evidence type="ECO:0000256" key="23">
    <source>
        <dbReference type="ARBA" id="ARBA00047438"/>
    </source>
</evidence>
<dbReference type="InterPro" id="IPR001087">
    <property type="entry name" value="GDSL"/>
</dbReference>
<evidence type="ECO:0000256" key="3">
    <source>
        <dbReference type="ARBA" id="ARBA00015133"/>
    </source>
</evidence>
<evidence type="ECO:0000256" key="17">
    <source>
        <dbReference type="ARBA" id="ARBA00031182"/>
    </source>
</evidence>
<dbReference type="InterPro" id="IPR036514">
    <property type="entry name" value="SGNH_hydro_sf"/>
</dbReference>
<dbReference type="GO" id="GO:0004623">
    <property type="term" value="F:phospholipase A2 activity"/>
    <property type="evidence" value="ECO:0007669"/>
    <property type="project" value="UniProtKB-EC"/>
</dbReference>
<dbReference type="InterPro" id="IPR035547">
    <property type="entry name" value="Phospholipase_B"/>
</dbReference>
<evidence type="ECO:0000256" key="32">
    <source>
        <dbReference type="ARBA" id="ARBA00048386"/>
    </source>
</evidence>
<name>A0A6M2DLR3_XENCH</name>
<comment type="catalytic activity">
    <reaction evidence="39">
        <text>1-hexadecanoyl-2-(9Z)-octadecenoyl-3-octadecanoyl-sn-glycerol + H2O = 1-hexadecanoyl-3-octadecanoyl-sn-glycerol + (9Z)-octadecenoate + H(+)</text>
        <dbReference type="Rhea" id="RHEA:41103"/>
        <dbReference type="ChEBI" id="CHEBI:15377"/>
        <dbReference type="ChEBI" id="CHEBI:15378"/>
        <dbReference type="ChEBI" id="CHEBI:30823"/>
        <dbReference type="ChEBI" id="CHEBI:77623"/>
        <dbReference type="ChEBI" id="CHEBI:77624"/>
    </reaction>
    <physiologicalReaction direction="left-to-right" evidence="39">
        <dbReference type="Rhea" id="RHEA:41104"/>
    </physiologicalReaction>
</comment>
<evidence type="ECO:0000256" key="40">
    <source>
        <dbReference type="ARBA" id="ARBA00049363"/>
    </source>
</evidence>
<dbReference type="CDD" id="cd01824">
    <property type="entry name" value="Phospholipase_B_like"/>
    <property type="match status" value="1"/>
</dbReference>
<comment type="function">
    <text evidence="20">Calcium-independent membrane-associated phospholipase that catalyzes complete diacylation of phospholipids by hydrolyzing both sn-1 and sn-2 fatty acyl chains attached to the glycerol backbone (phospholipase B activity). Has dual phospholipase and lysophospholipase activities toward diacylphospholipids. Preferentially cleaves sn-2 ester bonds over sn-1 bonds. Acts as a lipase toward glycerolipid substrates. Hydrolyzes fatty acyl chains of diacylglycerols with preference for the sn-2 position and of triacylglycerols with not positional selectivity. May also hydrolyze long chain retinyl esters such as retinyl palmitate. May contribute to digestion of dietary phospholipids, glycerolipids and retinoids, facilitating lipid absorption at the brush border.</text>
</comment>
<evidence type="ECO:0000256" key="21">
    <source>
        <dbReference type="ARBA" id="ARBA00047324"/>
    </source>
</evidence>
<comment type="catalytic activity">
    <reaction evidence="33">
        <text>a 1-acyl-sn-glycero-3-phosphocholine + H2O = sn-glycerol 3-phosphocholine + a fatty acid + H(+)</text>
        <dbReference type="Rhea" id="RHEA:15177"/>
        <dbReference type="ChEBI" id="CHEBI:15377"/>
        <dbReference type="ChEBI" id="CHEBI:15378"/>
        <dbReference type="ChEBI" id="CHEBI:16870"/>
        <dbReference type="ChEBI" id="CHEBI:28868"/>
        <dbReference type="ChEBI" id="CHEBI:58168"/>
        <dbReference type="EC" id="3.1.1.5"/>
    </reaction>
    <physiologicalReaction direction="left-to-right" evidence="33">
        <dbReference type="Rhea" id="RHEA:15178"/>
    </physiologicalReaction>
</comment>
<dbReference type="InterPro" id="IPR038885">
    <property type="entry name" value="PLB1"/>
</dbReference>
<comment type="catalytic activity">
    <reaction evidence="34">
        <text>1-hexadecanoyl-2-(9Z-octadecenoyl)-sn-glycero-3-phosphoethanolamine + H2O = 1-hexadecanoyl-sn-glycero-3-phosphoethanolamine + (9Z)-octadecenoate + H(+)</text>
        <dbReference type="Rhea" id="RHEA:40911"/>
        <dbReference type="ChEBI" id="CHEBI:15377"/>
        <dbReference type="ChEBI" id="CHEBI:15378"/>
        <dbReference type="ChEBI" id="CHEBI:30823"/>
        <dbReference type="ChEBI" id="CHEBI:73004"/>
        <dbReference type="ChEBI" id="CHEBI:73007"/>
    </reaction>
    <physiologicalReaction direction="left-to-right" evidence="34">
        <dbReference type="Rhea" id="RHEA:40912"/>
    </physiologicalReaction>
</comment>
<dbReference type="GO" id="GO:0016324">
    <property type="term" value="C:apical plasma membrane"/>
    <property type="evidence" value="ECO:0007669"/>
    <property type="project" value="UniProtKB-SubCell"/>
</dbReference>
<evidence type="ECO:0000256" key="11">
    <source>
        <dbReference type="ARBA" id="ARBA00023136"/>
    </source>
</evidence>
<evidence type="ECO:0000256" key="18">
    <source>
        <dbReference type="ARBA" id="ARBA00031485"/>
    </source>
</evidence>
<dbReference type="PANTHER" id="PTHR21325">
    <property type="entry name" value="PHOSPHOLIPASE B, PLB1"/>
    <property type="match status" value="1"/>
</dbReference>
<dbReference type="AlphaFoldDB" id="A0A6M2DLR3"/>
<protein>
    <recommendedName>
        <fullName evidence="3">Phospholipase B1, membrane-associated</fullName>
    </recommendedName>
    <alternativeName>
        <fullName evidence="16">Lysophospholipase</fullName>
    </alternativeName>
    <alternativeName>
        <fullName evidence="17">Phospholipase A2</fullName>
    </alternativeName>
    <alternativeName>
        <fullName evidence="19">Phospholipase B/lipase</fullName>
    </alternativeName>
    <alternativeName>
        <fullName evidence="18">Triacylglycerol lipase</fullName>
    </alternativeName>
</protein>
<comment type="catalytic activity">
    <reaction evidence="26">
        <text>1-hexadecanoyl-2-(9Z-octadecenoyl)-sn-glycero-3-phospho-(1'-sn-glycerol) + H2O = 1-hexadecanoyl-sn-glycero-3-phospho-(1'-sn-glycerol) + (9Z)-octadecenoate + H(+)</text>
        <dbReference type="Rhea" id="RHEA:40919"/>
        <dbReference type="ChEBI" id="CHEBI:15377"/>
        <dbReference type="ChEBI" id="CHEBI:15378"/>
        <dbReference type="ChEBI" id="CHEBI:30823"/>
        <dbReference type="ChEBI" id="CHEBI:72841"/>
        <dbReference type="ChEBI" id="CHEBI:75158"/>
    </reaction>
    <physiologicalReaction direction="left-to-right" evidence="26">
        <dbReference type="Rhea" id="RHEA:40920"/>
    </physiologicalReaction>
</comment>
<evidence type="ECO:0000256" key="2">
    <source>
        <dbReference type="ARBA" id="ARBA00009979"/>
    </source>
</evidence>
<evidence type="ECO:0000256" key="29">
    <source>
        <dbReference type="ARBA" id="ARBA00048227"/>
    </source>
</evidence>
<dbReference type="GO" id="GO:0004622">
    <property type="term" value="F:phosphatidylcholine lysophospholipase activity"/>
    <property type="evidence" value="ECO:0007669"/>
    <property type="project" value="UniProtKB-EC"/>
</dbReference>
<keyword evidence="5" id="KW-0812">Transmembrane</keyword>
<comment type="catalytic activity">
    <reaction evidence="21">
        <text>1-hexadecanoyl-2-(9Z)-octadecenoyl-3-octadecanoyl-sn-glycerol + H2O = 2-(9Z-octadecenoyl)-3-octadecanoyl-sn-glycerol + hexadecanoate + H(+)</text>
        <dbReference type="Rhea" id="RHEA:41107"/>
        <dbReference type="ChEBI" id="CHEBI:7896"/>
        <dbReference type="ChEBI" id="CHEBI:15377"/>
        <dbReference type="ChEBI" id="CHEBI:15378"/>
        <dbReference type="ChEBI" id="CHEBI:75558"/>
        <dbReference type="ChEBI" id="CHEBI:77623"/>
    </reaction>
    <physiologicalReaction direction="left-to-right" evidence="21">
        <dbReference type="Rhea" id="RHEA:41108"/>
    </physiologicalReaction>
</comment>
<evidence type="ECO:0000256" key="37">
    <source>
        <dbReference type="ARBA" id="ARBA00048869"/>
    </source>
</evidence>
<evidence type="ECO:0000256" key="13">
    <source>
        <dbReference type="ARBA" id="ARBA00023369"/>
    </source>
</evidence>
<comment type="catalytic activity">
    <reaction evidence="35">
        <text>1-hexadecanoyl-sn-glycero-3-phosphocholine + H2O = sn-glycerol 3-phosphocholine + hexadecanoate + H(+)</text>
        <dbReference type="Rhea" id="RHEA:40435"/>
        <dbReference type="ChEBI" id="CHEBI:7896"/>
        <dbReference type="ChEBI" id="CHEBI:15377"/>
        <dbReference type="ChEBI" id="CHEBI:15378"/>
        <dbReference type="ChEBI" id="CHEBI:16870"/>
        <dbReference type="ChEBI" id="CHEBI:72998"/>
    </reaction>
    <physiologicalReaction direction="left-to-right" evidence="35">
        <dbReference type="Rhea" id="RHEA:40436"/>
    </physiologicalReaction>
</comment>
<comment type="catalytic activity">
    <reaction evidence="41">
        <text>1,3-di-(9Z-octadecenoyl)-glycerol + H2O = 1-(9Z-octadecenoyl)-glycerol + (9Z)-octadecenoate + H(+)</text>
        <dbReference type="Rhea" id="RHEA:39939"/>
        <dbReference type="ChEBI" id="CHEBI:15377"/>
        <dbReference type="ChEBI" id="CHEBI:15378"/>
        <dbReference type="ChEBI" id="CHEBI:30823"/>
        <dbReference type="ChEBI" id="CHEBI:75342"/>
        <dbReference type="ChEBI" id="CHEBI:75735"/>
    </reaction>
    <physiologicalReaction direction="left-to-right" evidence="41">
        <dbReference type="Rhea" id="RHEA:39940"/>
    </physiologicalReaction>
</comment>
<keyword evidence="10" id="KW-0443">Lipid metabolism</keyword>
<evidence type="ECO:0000256" key="42">
    <source>
        <dbReference type="ARBA" id="ARBA00049461"/>
    </source>
</evidence>
<keyword evidence="9" id="KW-1133">Transmembrane helix</keyword>
<evidence type="ECO:0000256" key="34">
    <source>
        <dbReference type="ARBA" id="ARBA00048613"/>
    </source>
</evidence>
<keyword evidence="11" id="KW-0472">Membrane</keyword>
<comment type="catalytic activity">
    <reaction evidence="29">
        <text>1,2-dihexadecanoyl-sn-glycero-3-phosphocholine + H2O = 1-hexadecanoyl-sn-glycero-3-phosphocholine + hexadecanoate + H(+)</text>
        <dbReference type="Rhea" id="RHEA:41223"/>
        <dbReference type="ChEBI" id="CHEBI:7896"/>
        <dbReference type="ChEBI" id="CHEBI:15377"/>
        <dbReference type="ChEBI" id="CHEBI:15378"/>
        <dbReference type="ChEBI" id="CHEBI:72998"/>
        <dbReference type="ChEBI" id="CHEBI:72999"/>
    </reaction>
    <physiologicalReaction direction="left-to-right" evidence="29">
        <dbReference type="Rhea" id="RHEA:41224"/>
    </physiologicalReaction>
</comment>
<dbReference type="EMBL" id="GIIL01003533">
    <property type="protein sequence ID" value="NOV47259.1"/>
    <property type="molecule type" value="Transcribed_RNA"/>
</dbReference>
<comment type="catalytic activity">
    <reaction evidence="13">
        <text>a triacylglycerol + H2O = a diacylglycerol + a fatty acid + H(+)</text>
        <dbReference type="Rhea" id="RHEA:12044"/>
        <dbReference type="ChEBI" id="CHEBI:15377"/>
        <dbReference type="ChEBI" id="CHEBI:15378"/>
        <dbReference type="ChEBI" id="CHEBI:17855"/>
        <dbReference type="ChEBI" id="CHEBI:18035"/>
        <dbReference type="ChEBI" id="CHEBI:28868"/>
        <dbReference type="EC" id="3.1.1.3"/>
    </reaction>
    <physiologicalReaction direction="left-to-right" evidence="13">
        <dbReference type="Rhea" id="RHEA:12045"/>
    </physiologicalReaction>
</comment>
<comment type="subcellular location">
    <subcellularLocation>
        <location evidence="1">Apical cell membrane</location>
        <topology evidence="1">Single-pass type I membrane protein</topology>
    </subcellularLocation>
</comment>
<evidence type="ECO:0000256" key="38">
    <source>
        <dbReference type="ARBA" id="ARBA00048872"/>
    </source>
</evidence>
<evidence type="ECO:0000256" key="41">
    <source>
        <dbReference type="ARBA" id="ARBA00049372"/>
    </source>
</evidence>
<evidence type="ECO:0000256" key="14">
    <source>
        <dbReference type="ARBA" id="ARBA00023408"/>
    </source>
</evidence>
<comment type="catalytic activity">
    <reaction evidence="37">
        <text>1,3-dihexadecanoyl-2-(9Z-octadecenoyl)glycerol + H2O = 1,3-dihexadecanoylglycerol + (9Z)-octadecenoate + H(+)</text>
        <dbReference type="Rhea" id="RHEA:40983"/>
        <dbReference type="ChEBI" id="CHEBI:15377"/>
        <dbReference type="ChEBI" id="CHEBI:15378"/>
        <dbReference type="ChEBI" id="CHEBI:30823"/>
        <dbReference type="ChEBI" id="CHEBI:75688"/>
        <dbReference type="ChEBI" id="CHEBI:77619"/>
    </reaction>
    <physiologicalReaction direction="left-to-right" evidence="37">
        <dbReference type="Rhea" id="RHEA:40984"/>
    </physiologicalReaction>
</comment>
<reference evidence="43" key="1">
    <citation type="submission" date="2020-03" db="EMBL/GenBank/DDBJ databases">
        <title>Transcriptomic Profiling of the Digestive Tract of the Rat Flea, Xenopsylla cheopis, Following Blood Feeding and Infection with Yersinia pestis.</title>
        <authorList>
            <person name="Bland D.M."/>
            <person name="Martens C.A."/>
            <person name="Virtaneva K."/>
            <person name="Kanakabandi K."/>
            <person name="Long D."/>
            <person name="Rosenke R."/>
            <person name="Saturday G.A."/>
            <person name="Hoyt F.H."/>
            <person name="Bruno D.P."/>
            <person name="Ribeiro J.M.C."/>
            <person name="Hinnebusch J."/>
        </authorList>
    </citation>
    <scope>NUCLEOTIDE SEQUENCE</scope>
</reference>
<evidence type="ECO:0000256" key="6">
    <source>
        <dbReference type="ARBA" id="ARBA00022729"/>
    </source>
</evidence>
<evidence type="ECO:0000256" key="25">
    <source>
        <dbReference type="ARBA" id="ARBA00048011"/>
    </source>
</evidence>
<evidence type="ECO:0000256" key="5">
    <source>
        <dbReference type="ARBA" id="ARBA00022692"/>
    </source>
</evidence>
<accession>A0A6M2DLR3</accession>
<evidence type="ECO:0000256" key="31">
    <source>
        <dbReference type="ARBA" id="ARBA00048374"/>
    </source>
</evidence>
<evidence type="ECO:0000256" key="36">
    <source>
        <dbReference type="ARBA" id="ARBA00048699"/>
    </source>
</evidence>
<evidence type="ECO:0000256" key="9">
    <source>
        <dbReference type="ARBA" id="ARBA00022989"/>
    </source>
</evidence>
<evidence type="ECO:0000256" key="8">
    <source>
        <dbReference type="ARBA" id="ARBA00022801"/>
    </source>
</evidence>
<dbReference type="PANTHER" id="PTHR21325:SF31">
    <property type="entry name" value="GH22081P-RELATED"/>
    <property type="match status" value="1"/>
</dbReference>
<keyword evidence="6" id="KW-0732">Signal</keyword>
<dbReference type="Pfam" id="PF00657">
    <property type="entry name" value="Lipase_GDSL"/>
    <property type="match status" value="1"/>
</dbReference>
<dbReference type="GO" id="GO:0004806">
    <property type="term" value="F:triacylglycerol lipase activity"/>
    <property type="evidence" value="ECO:0007669"/>
    <property type="project" value="UniProtKB-EC"/>
</dbReference>
<evidence type="ECO:0000256" key="24">
    <source>
        <dbReference type="ARBA" id="ARBA00047459"/>
    </source>
</evidence>
<evidence type="ECO:0000256" key="16">
    <source>
        <dbReference type="ARBA" id="ARBA00029723"/>
    </source>
</evidence>
<comment type="catalytic activity">
    <reaction evidence="38">
        <text>1-O-hexadecyl-2-(9Z)-octadecenoyl-sn-glycero-3-phosphocholine + H2O = 1-O-hexadecyl-sn-glycero-3-phosphocholine + (9Z)-octadecenoate + H(+)</text>
        <dbReference type="Rhea" id="RHEA:40915"/>
        <dbReference type="ChEBI" id="CHEBI:15377"/>
        <dbReference type="ChEBI" id="CHEBI:15378"/>
        <dbReference type="ChEBI" id="CHEBI:30823"/>
        <dbReference type="ChEBI" id="CHEBI:34112"/>
        <dbReference type="ChEBI" id="CHEBI:64496"/>
    </reaction>
    <physiologicalReaction direction="left-to-right" evidence="38">
        <dbReference type="Rhea" id="RHEA:40916"/>
    </physiologicalReaction>
</comment>
<dbReference type="SUPFAM" id="SSF52266">
    <property type="entry name" value="SGNH hydrolase"/>
    <property type="match status" value="1"/>
</dbReference>
<evidence type="ECO:0000256" key="1">
    <source>
        <dbReference type="ARBA" id="ARBA00004247"/>
    </source>
</evidence>
<dbReference type="GO" id="GO:0006644">
    <property type="term" value="P:phospholipid metabolic process"/>
    <property type="evidence" value="ECO:0007669"/>
    <property type="project" value="TreeGrafter"/>
</dbReference>
<evidence type="ECO:0000256" key="30">
    <source>
        <dbReference type="ARBA" id="ARBA00048362"/>
    </source>
</evidence>
<comment type="catalytic activity">
    <reaction evidence="40">
        <text>1,2-dihexadecanoyl-sn-glycero-3-phosphocholine + 2 H2O = sn-glycerol 3-phosphocholine + 2 hexadecanoate + 2 H(+)</text>
        <dbReference type="Rhea" id="RHEA:40975"/>
        <dbReference type="ChEBI" id="CHEBI:7896"/>
        <dbReference type="ChEBI" id="CHEBI:15377"/>
        <dbReference type="ChEBI" id="CHEBI:15378"/>
        <dbReference type="ChEBI" id="CHEBI:16870"/>
        <dbReference type="ChEBI" id="CHEBI:72999"/>
    </reaction>
    <physiologicalReaction direction="left-to-right" evidence="40">
        <dbReference type="Rhea" id="RHEA:40976"/>
    </physiologicalReaction>
</comment>
<dbReference type="FunFam" id="3.40.50.1110:FF:000005">
    <property type="entry name" value="Phospholipase B1"/>
    <property type="match status" value="1"/>
</dbReference>
<comment type="catalytic activity">
    <reaction evidence="15">
        <text>a 1,2-diacyl-sn-glycero-3-phosphocholine + H2O = a 1-acyl-sn-glycero-3-phosphocholine + a fatty acid + H(+)</text>
        <dbReference type="Rhea" id="RHEA:15801"/>
        <dbReference type="ChEBI" id="CHEBI:15377"/>
        <dbReference type="ChEBI" id="CHEBI:15378"/>
        <dbReference type="ChEBI" id="CHEBI:28868"/>
        <dbReference type="ChEBI" id="CHEBI:57643"/>
        <dbReference type="ChEBI" id="CHEBI:58168"/>
        <dbReference type="EC" id="3.1.1.4"/>
    </reaction>
    <physiologicalReaction direction="left-to-right" evidence="15">
        <dbReference type="Rhea" id="RHEA:15802"/>
    </physiologicalReaction>
</comment>
<evidence type="ECO:0000256" key="10">
    <source>
        <dbReference type="ARBA" id="ARBA00023098"/>
    </source>
</evidence>
<evidence type="ECO:0000256" key="22">
    <source>
        <dbReference type="ARBA" id="ARBA00047363"/>
    </source>
</evidence>
<comment type="catalytic activity">
    <reaction evidence="42">
        <text>2-(9Z-octadecenoyl)-glycerol + H2O = glycerol + (9Z)-octadecenoate + H(+)</text>
        <dbReference type="Rhea" id="RHEA:38491"/>
        <dbReference type="ChEBI" id="CHEBI:15377"/>
        <dbReference type="ChEBI" id="CHEBI:15378"/>
        <dbReference type="ChEBI" id="CHEBI:17754"/>
        <dbReference type="ChEBI" id="CHEBI:30823"/>
        <dbReference type="ChEBI" id="CHEBI:73990"/>
    </reaction>
    <physiologicalReaction direction="left-to-right" evidence="42">
        <dbReference type="Rhea" id="RHEA:38492"/>
    </physiologicalReaction>
</comment>
<keyword evidence="4" id="KW-1003">Cell membrane</keyword>
<evidence type="ECO:0000256" key="7">
    <source>
        <dbReference type="ARBA" id="ARBA00022737"/>
    </source>
</evidence>
<evidence type="ECO:0000256" key="19">
    <source>
        <dbReference type="ARBA" id="ARBA00033022"/>
    </source>
</evidence>
<comment type="catalytic activity">
    <reaction evidence="28">
        <text>1,2-di-(9Z-octadecenoyl)-sn-glycero-3-phosphocholine + H2O = 1-(9Z-octadecenoyl)-sn-glycero-3-phosphocholine + (9Z)-octadecenoate + H(+)</text>
        <dbReference type="Rhea" id="RHEA:40923"/>
        <dbReference type="ChEBI" id="CHEBI:15377"/>
        <dbReference type="ChEBI" id="CHEBI:15378"/>
        <dbReference type="ChEBI" id="CHEBI:28610"/>
        <dbReference type="ChEBI" id="CHEBI:30823"/>
        <dbReference type="ChEBI" id="CHEBI:74669"/>
    </reaction>
    <physiologicalReaction direction="left-to-right" evidence="28">
        <dbReference type="Rhea" id="RHEA:40924"/>
    </physiologicalReaction>
</comment>
<evidence type="ECO:0000256" key="12">
    <source>
        <dbReference type="ARBA" id="ARBA00023180"/>
    </source>
</evidence>
<evidence type="ECO:0000256" key="4">
    <source>
        <dbReference type="ARBA" id="ARBA00022475"/>
    </source>
</evidence>
<evidence type="ECO:0000313" key="43">
    <source>
        <dbReference type="EMBL" id="NOV47259.1"/>
    </source>
</evidence>
<evidence type="ECO:0000256" key="20">
    <source>
        <dbReference type="ARBA" id="ARBA00045916"/>
    </source>
</evidence>
<comment type="catalytic activity">
    <reaction evidence="24">
        <text>1-hexadecanoyl-2-(9Z)-octadecenoyl-3-octadecanoyl-sn-glycerol + H2O = 1-hexadecanoyl-2-(9Z-octadecenoyl)-sn-glycerol + octadecanoate + H(+)</text>
        <dbReference type="Rhea" id="RHEA:41111"/>
        <dbReference type="ChEBI" id="CHEBI:15377"/>
        <dbReference type="ChEBI" id="CHEBI:15378"/>
        <dbReference type="ChEBI" id="CHEBI:25629"/>
        <dbReference type="ChEBI" id="CHEBI:75466"/>
        <dbReference type="ChEBI" id="CHEBI:77623"/>
    </reaction>
    <physiologicalReaction direction="left-to-right" evidence="24">
        <dbReference type="Rhea" id="RHEA:41112"/>
    </physiologicalReaction>
</comment>
<keyword evidence="8" id="KW-0378">Hydrolase</keyword>
<organism evidence="43">
    <name type="scientific">Xenopsylla cheopis</name>
    <name type="common">Oriental rat flea</name>
    <name type="synonym">Pulex cheopis</name>
    <dbReference type="NCBI Taxonomy" id="163159"/>
    <lineage>
        <taxon>Eukaryota</taxon>
        <taxon>Metazoa</taxon>
        <taxon>Ecdysozoa</taxon>
        <taxon>Arthropoda</taxon>
        <taxon>Hexapoda</taxon>
        <taxon>Insecta</taxon>
        <taxon>Pterygota</taxon>
        <taxon>Neoptera</taxon>
        <taxon>Endopterygota</taxon>
        <taxon>Siphonaptera</taxon>
        <taxon>Pulicidae</taxon>
        <taxon>Xenopsyllinae</taxon>
        <taxon>Xenopsylla</taxon>
    </lineage>
</organism>
<keyword evidence="12" id="KW-0325">Glycoprotein</keyword>
<keyword evidence="7" id="KW-0677">Repeat</keyword>
<comment type="catalytic activity">
    <reaction evidence="27">
        <text>a 1-O-alkyl-2-acyl-sn-glycero-3-phosphocholine + H2O = a 1-O-alkyl-sn-glycero-3-phosphocholine + a fatty acid + H(+)</text>
        <dbReference type="Rhea" id="RHEA:36231"/>
        <dbReference type="ChEBI" id="CHEBI:15377"/>
        <dbReference type="ChEBI" id="CHEBI:15378"/>
        <dbReference type="ChEBI" id="CHEBI:28868"/>
        <dbReference type="ChEBI" id="CHEBI:30909"/>
        <dbReference type="ChEBI" id="CHEBI:36702"/>
        <dbReference type="EC" id="3.1.1.4"/>
    </reaction>
    <physiologicalReaction direction="left-to-right" evidence="27">
        <dbReference type="Rhea" id="RHEA:36232"/>
    </physiologicalReaction>
</comment>
<comment type="catalytic activity">
    <reaction evidence="30">
        <text>1-hexadecanoyl-2-(9Z,12Z-octadecadienoyl)-sn-glycero-3-phosphocholine + H2O = 2-(9Z,12Z-octadecadienoyl)-sn-glycero-3-phosphocholine + hexadecanoate + H(+)</text>
        <dbReference type="Rhea" id="RHEA:40971"/>
        <dbReference type="ChEBI" id="CHEBI:7896"/>
        <dbReference type="ChEBI" id="CHEBI:15377"/>
        <dbReference type="ChEBI" id="CHEBI:15378"/>
        <dbReference type="ChEBI" id="CHEBI:73002"/>
        <dbReference type="ChEBI" id="CHEBI:76084"/>
    </reaction>
    <physiologicalReaction direction="left-to-right" evidence="30">
        <dbReference type="Rhea" id="RHEA:40972"/>
    </physiologicalReaction>
</comment>
<evidence type="ECO:0000256" key="26">
    <source>
        <dbReference type="ARBA" id="ARBA00048015"/>
    </source>
</evidence>
<evidence type="ECO:0000256" key="27">
    <source>
        <dbReference type="ARBA" id="ARBA00048049"/>
    </source>
</evidence>
<comment type="catalytic activity">
    <reaction evidence="23">
        <text>1-(9Z-octadecenoyl)-glycerol + H2O = glycerol + (9Z)-octadecenoate + H(+)</text>
        <dbReference type="Rhea" id="RHEA:38487"/>
        <dbReference type="ChEBI" id="CHEBI:15377"/>
        <dbReference type="ChEBI" id="CHEBI:15378"/>
        <dbReference type="ChEBI" id="CHEBI:17754"/>
        <dbReference type="ChEBI" id="CHEBI:30823"/>
        <dbReference type="ChEBI" id="CHEBI:75342"/>
    </reaction>
    <physiologicalReaction direction="left-to-right" evidence="23">
        <dbReference type="Rhea" id="RHEA:38488"/>
    </physiologicalReaction>
</comment>
<sequence length="389" mass="44343">MFRDQFRFLKMLGLNLAGRSSNSPRNLRIYRNLDKLQPSMEEMPFPCPLDDARSPEPPTSVHKLRPGDIDVIGAIGDSLTAGNGGAATNIFQVFTENRGISWSIGGQGTWREYLTIPNMLKEYNPKLIGYSLADSFTFHKESQFNVAEAGAMSRDTPYMAKMLVKRISSDPRVNFAKHWKLVTIMIGPNDFCLDICYKNKPEDILEEHRKHLHIVLRTLKQMPRTLVQIVISPNVALLTKFTNRPLSCQLTHLMECPCFFGAMHSHKRSHYEQVIRQWQKIDKEVANASEYANTDDFAVVVQTFPEQLVFPLSADGKSTDFTLLSADCFHFSQKGYSRATNALWNNMFEPVGNKSMTWKKQFEHFTCPSRTQPYICTNKNCGREALVEG</sequence>
<comment type="catalytic activity">
    <reaction evidence="31">
        <text>1-octadecanoyl-2-(9Z,12Z)-octadecadienoyl-sn-glycerol + H2O = 1-octadecanoyl-sn-glycerol + (9Z,12Z)-octadecadienoate + H(+)</text>
        <dbReference type="Rhea" id="RHEA:40927"/>
        <dbReference type="ChEBI" id="CHEBI:15377"/>
        <dbReference type="ChEBI" id="CHEBI:15378"/>
        <dbReference type="ChEBI" id="CHEBI:30245"/>
        <dbReference type="ChEBI" id="CHEBI:75550"/>
        <dbReference type="ChEBI" id="CHEBI:77097"/>
    </reaction>
    <physiologicalReaction direction="left-to-right" evidence="31">
        <dbReference type="Rhea" id="RHEA:40928"/>
    </physiologicalReaction>
</comment>
<dbReference type="Gene3D" id="3.40.50.1110">
    <property type="entry name" value="SGNH hydrolase"/>
    <property type="match status" value="1"/>
</dbReference>
<comment type="similarity">
    <text evidence="2">Belongs to the 'GDSL' lipolytic enzyme family. Phospholipase B1 subfamily.</text>
</comment>
<evidence type="ECO:0000256" key="33">
    <source>
        <dbReference type="ARBA" id="ARBA00048454"/>
    </source>
</evidence>
<comment type="catalytic activity">
    <reaction evidence="25">
        <text>2,3-di-(9Z)-octadecenoyl-sn-glycerol + H2O = 3-(9Z-octadecenoyl)-sn-glycerol + (9Z)-octadecenoate + H(+)</text>
        <dbReference type="Rhea" id="RHEA:42604"/>
        <dbReference type="ChEBI" id="CHEBI:15377"/>
        <dbReference type="ChEBI" id="CHEBI:15378"/>
        <dbReference type="ChEBI" id="CHEBI:30823"/>
        <dbReference type="ChEBI" id="CHEBI:75824"/>
        <dbReference type="ChEBI" id="CHEBI:75938"/>
    </reaction>
    <physiologicalReaction direction="left-to-right" evidence="25">
        <dbReference type="Rhea" id="RHEA:42605"/>
    </physiologicalReaction>
</comment>
<comment type="catalytic activity">
    <reaction evidence="22">
        <text>1,3-dihexadecanoyl-2-(9Z-octadecenoyl)glycerol + H2O = 1-hexadecanoyl-2-(9Z-octadecenoyl)-glycerol + hexadecanoate + H(+)</text>
        <dbReference type="Rhea" id="RHEA:40979"/>
        <dbReference type="ChEBI" id="CHEBI:7896"/>
        <dbReference type="ChEBI" id="CHEBI:15377"/>
        <dbReference type="ChEBI" id="CHEBI:15378"/>
        <dbReference type="ChEBI" id="CHEBI:75585"/>
        <dbReference type="ChEBI" id="CHEBI:75688"/>
    </reaction>
    <physiologicalReaction direction="left-to-right" evidence="22">
        <dbReference type="Rhea" id="RHEA:40980"/>
    </physiologicalReaction>
</comment>
<evidence type="ECO:0000256" key="39">
    <source>
        <dbReference type="ARBA" id="ARBA00048939"/>
    </source>
</evidence>
<evidence type="ECO:0000256" key="28">
    <source>
        <dbReference type="ARBA" id="ARBA00048058"/>
    </source>
</evidence>
<comment type="catalytic activity">
    <reaction evidence="14">
        <text>1-hexadecanoyl-2-(9Z,12Z-octadecadienoyl)-sn-glycero-3-phosphocholine + H2O = (9Z,12Z)-octadecadienoate + 1-hexadecanoyl-sn-glycero-3-phosphocholine + H(+)</text>
        <dbReference type="Rhea" id="RHEA:40811"/>
        <dbReference type="ChEBI" id="CHEBI:15377"/>
        <dbReference type="ChEBI" id="CHEBI:15378"/>
        <dbReference type="ChEBI" id="CHEBI:30245"/>
        <dbReference type="ChEBI" id="CHEBI:72998"/>
        <dbReference type="ChEBI" id="CHEBI:73002"/>
    </reaction>
    <physiologicalReaction direction="left-to-right" evidence="14">
        <dbReference type="Rhea" id="RHEA:40812"/>
    </physiologicalReaction>
</comment>
<evidence type="ECO:0000256" key="35">
    <source>
        <dbReference type="ARBA" id="ARBA00048656"/>
    </source>
</evidence>
<evidence type="ECO:0000256" key="15">
    <source>
        <dbReference type="ARBA" id="ARBA00023422"/>
    </source>
</evidence>
<comment type="catalytic activity">
    <reaction evidence="32">
        <text>1,2,3-tri-(9Z-octadecenoyl)-glycerol + H2O = di-(9Z)-octadecenoylglycerol + (9Z)-octadecenoate + H(+)</text>
        <dbReference type="Rhea" id="RHEA:38575"/>
        <dbReference type="ChEBI" id="CHEBI:15377"/>
        <dbReference type="ChEBI" id="CHEBI:15378"/>
        <dbReference type="ChEBI" id="CHEBI:30823"/>
        <dbReference type="ChEBI" id="CHEBI:53753"/>
        <dbReference type="ChEBI" id="CHEBI:75945"/>
    </reaction>
    <physiologicalReaction direction="left-to-right" evidence="32">
        <dbReference type="Rhea" id="RHEA:38576"/>
    </physiologicalReaction>
</comment>
<comment type="catalytic activity">
    <reaction evidence="36">
        <text>1-hexadecanoyl-2-(9Z-octadecenoyl)-sn-glycero-3-phosphocholine + H2O = 1-hexadecanoyl-sn-glycero-3-phosphocholine + (9Z)-octadecenoate + H(+)</text>
        <dbReference type="Rhea" id="RHEA:38779"/>
        <dbReference type="ChEBI" id="CHEBI:15377"/>
        <dbReference type="ChEBI" id="CHEBI:15378"/>
        <dbReference type="ChEBI" id="CHEBI:30823"/>
        <dbReference type="ChEBI" id="CHEBI:72998"/>
        <dbReference type="ChEBI" id="CHEBI:73001"/>
    </reaction>
    <physiologicalReaction direction="left-to-right" evidence="36">
        <dbReference type="Rhea" id="RHEA:38780"/>
    </physiologicalReaction>
</comment>